<evidence type="ECO:0000313" key="2">
    <source>
        <dbReference type="Proteomes" id="UP001066276"/>
    </source>
</evidence>
<proteinExistence type="predicted"/>
<name>A0AAV7WUD3_PLEWA</name>
<evidence type="ECO:0000313" key="1">
    <source>
        <dbReference type="EMBL" id="KAJ1217550.1"/>
    </source>
</evidence>
<organism evidence="1 2">
    <name type="scientific">Pleurodeles waltl</name>
    <name type="common">Iberian ribbed newt</name>
    <dbReference type="NCBI Taxonomy" id="8319"/>
    <lineage>
        <taxon>Eukaryota</taxon>
        <taxon>Metazoa</taxon>
        <taxon>Chordata</taxon>
        <taxon>Craniata</taxon>
        <taxon>Vertebrata</taxon>
        <taxon>Euteleostomi</taxon>
        <taxon>Amphibia</taxon>
        <taxon>Batrachia</taxon>
        <taxon>Caudata</taxon>
        <taxon>Salamandroidea</taxon>
        <taxon>Salamandridae</taxon>
        <taxon>Pleurodelinae</taxon>
        <taxon>Pleurodeles</taxon>
    </lineage>
</organism>
<protein>
    <submittedName>
        <fullName evidence="1">Uncharacterized protein</fullName>
    </submittedName>
</protein>
<dbReference type="EMBL" id="JANPWB010000001">
    <property type="protein sequence ID" value="KAJ1217550.1"/>
    <property type="molecule type" value="Genomic_DNA"/>
</dbReference>
<reference evidence="1" key="1">
    <citation type="journal article" date="2022" name="bioRxiv">
        <title>Sequencing and chromosome-scale assembly of the giantPleurodeles waltlgenome.</title>
        <authorList>
            <person name="Brown T."/>
            <person name="Elewa A."/>
            <person name="Iarovenko S."/>
            <person name="Subramanian E."/>
            <person name="Araus A.J."/>
            <person name="Petzold A."/>
            <person name="Susuki M."/>
            <person name="Suzuki K.-i.T."/>
            <person name="Hayashi T."/>
            <person name="Toyoda A."/>
            <person name="Oliveira C."/>
            <person name="Osipova E."/>
            <person name="Leigh N.D."/>
            <person name="Simon A."/>
            <person name="Yun M.H."/>
        </authorList>
    </citation>
    <scope>NUCLEOTIDE SEQUENCE</scope>
    <source>
        <strain evidence="1">20211129_DDA</strain>
        <tissue evidence="1">Liver</tissue>
    </source>
</reference>
<dbReference type="Proteomes" id="UP001066276">
    <property type="component" value="Chromosome 1_1"/>
</dbReference>
<dbReference type="AlphaFoldDB" id="A0AAV7WUD3"/>
<accession>A0AAV7WUD3</accession>
<sequence>MPHPQSHFVSASPGHGKTVPEVGNSLYRFSVTSASPVIASLPCLRPRFMPDFNLMASSVGSSPFKRPPF</sequence>
<gene>
    <name evidence="1" type="ORF">NDU88_005144</name>
</gene>
<comment type="caution">
    <text evidence="1">The sequence shown here is derived from an EMBL/GenBank/DDBJ whole genome shotgun (WGS) entry which is preliminary data.</text>
</comment>
<keyword evidence="2" id="KW-1185">Reference proteome</keyword>